<keyword evidence="1" id="KW-0378">Hydrolase</keyword>
<evidence type="ECO:0000256" key="3">
    <source>
        <dbReference type="SAM" id="SignalP"/>
    </source>
</evidence>
<dbReference type="GO" id="GO:0016787">
    <property type="term" value="F:hydrolase activity"/>
    <property type="evidence" value="ECO:0007669"/>
    <property type="project" value="UniProtKB-KW"/>
</dbReference>
<dbReference type="Proteomes" id="UP000657385">
    <property type="component" value="Unassembled WGS sequence"/>
</dbReference>
<dbReference type="EMBL" id="JADPRT010000004">
    <property type="protein sequence ID" value="MBF9068736.1"/>
    <property type="molecule type" value="Genomic_DNA"/>
</dbReference>
<name>A0A931FEK2_9ACTN</name>
<proteinExistence type="predicted"/>
<dbReference type="RefSeq" id="WP_196193892.1">
    <property type="nucleotide sequence ID" value="NZ_JADPRT010000004.1"/>
</dbReference>
<evidence type="ECO:0000256" key="2">
    <source>
        <dbReference type="SAM" id="MobiDB-lite"/>
    </source>
</evidence>
<dbReference type="SUPFAM" id="SSF63817">
    <property type="entry name" value="Sortase"/>
    <property type="match status" value="1"/>
</dbReference>
<keyword evidence="3" id="KW-0732">Signal</keyword>
<comment type="caution">
    <text evidence="4">The sequence shown here is derived from an EMBL/GenBank/DDBJ whole genome shotgun (WGS) entry which is preliminary data.</text>
</comment>
<gene>
    <name evidence="4" type="ORF">I2501_11955</name>
</gene>
<protein>
    <submittedName>
        <fullName evidence="4">Class F sortase</fullName>
    </submittedName>
</protein>
<evidence type="ECO:0000256" key="1">
    <source>
        <dbReference type="ARBA" id="ARBA00022801"/>
    </source>
</evidence>
<dbReference type="AlphaFoldDB" id="A0A931FEK2"/>
<dbReference type="InterPro" id="IPR023365">
    <property type="entry name" value="Sortase_dom-sf"/>
</dbReference>
<evidence type="ECO:0000313" key="4">
    <source>
        <dbReference type="EMBL" id="MBF9068736.1"/>
    </source>
</evidence>
<feature type="signal peptide" evidence="3">
    <location>
        <begin position="1"/>
        <end position="26"/>
    </location>
</feature>
<keyword evidence="5" id="KW-1185">Reference proteome</keyword>
<dbReference type="InterPro" id="IPR042001">
    <property type="entry name" value="Sortase_F"/>
</dbReference>
<feature type="region of interest" description="Disordered" evidence="2">
    <location>
        <begin position="32"/>
        <end position="54"/>
    </location>
</feature>
<dbReference type="InterPro" id="IPR005754">
    <property type="entry name" value="Sortase"/>
</dbReference>
<evidence type="ECO:0000313" key="5">
    <source>
        <dbReference type="Proteomes" id="UP000657385"/>
    </source>
</evidence>
<dbReference type="CDD" id="cd05829">
    <property type="entry name" value="Sortase_F"/>
    <property type="match status" value="1"/>
</dbReference>
<dbReference type="NCBIfam" id="NF033748">
    <property type="entry name" value="class_F_sortase"/>
    <property type="match status" value="1"/>
</dbReference>
<reference evidence="4" key="1">
    <citation type="submission" date="2020-11" db="EMBL/GenBank/DDBJ databases">
        <title>Isolation and identification of active actinomycetes.</title>
        <authorList>
            <person name="Yu B."/>
        </authorList>
    </citation>
    <scope>NUCLEOTIDE SEQUENCE</scope>
    <source>
        <strain evidence="4">NEAU-YB345</strain>
    </source>
</reference>
<accession>A0A931FEK2</accession>
<dbReference type="Pfam" id="PF04203">
    <property type="entry name" value="Sortase"/>
    <property type="match status" value="1"/>
</dbReference>
<organism evidence="4 5">
    <name type="scientific">Streptacidiphilus fuscans</name>
    <dbReference type="NCBI Taxonomy" id="2789292"/>
    <lineage>
        <taxon>Bacteria</taxon>
        <taxon>Bacillati</taxon>
        <taxon>Actinomycetota</taxon>
        <taxon>Actinomycetes</taxon>
        <taxon>Kitasatosporales</taxon>
        <taxon>Streptomycetaceae</taxon>
        <taxon>Streptacidiphilus</taxon>
    </lineage>
</organism>
<sequence>MAAQLRQYGVRGAVAALVAAAALVLAGCGSGSSGGVAGATPSDPGGSTMASSTAPASAAPLARSVPARLRIPAIGVDTSVMQVGLNPDGTVGVPPIEANAPAAWYNGSPTPGQTGPSVILGHVTVGSYGDGIFLHLGRLHAGDQVEVTLQDGVTAVFRVDSVQTVGKSNFPTNAVYGNVDHPALRLITCGGPHLSGGGYPDNVIVYASLSGS</sequence>
<feature type="chain" id="PRO_5038998853" evidence="3">
    <location>
        <begin position="27"/>
        <end position="212"/>
    </location>
</feature>
<dbReference type="PROSITE" id="PS51257">
    <property type="entry name" value="PROKAR_LIPOPROTEIN"/>
    <property type="match status" value="1"/>
</dbReference>
<dbReference type="Gene3D" id="2.40.260.10">
    <property type="entry name" value="Sortase"/>
    <property type="match status" value="1"/>
</dbReference>